<sequence>MSTPALHTLVDFFNATGLRYKAYDLGARIQLLAKDTFVGFESGLTPYPAPYLGKANLGLVLWREGDAQAPQIWFLRFALDEQGKLAPAERDSFLRQLLISVGENLDAASEGGKLKGVLDNNPYVWEPAEPLRAAFHAKLTHRLKLAPSAHYPDALHYLTQGPWDYWQALGLQGLADLVVRWQQTDVHKAFKASLGQLPDAVLANLAPLFEHEAIDAALTQCWIERLDSARKANQPGQATACLRAIASSEARGMVNAVIEQLLASPQLDAETLVTLATRHNQAISQPELTLPYLEQIAQLDTSAFNRIMAELLFNASLRPAWLAAFRDPHRSERLAQAIGALLGSNN</sequence>
<dbReference type="Pfam" id="PF12069">
    <property type="entry name" value="DUF3549"/>
    <property type="match status" value="1"/>
</dbReference>
<dbReference type="OrthoDB" id="5597089at2"/>
<accession>K4KWR5</accession>
<name>K4KWR5_SIMAS</name>
<evidence type="ECO:0000313" key="1">
    <source>
        <dbReference type="EMBL" id="AFU98382.1"/>
    </source>
</evidence>
<dbReference type="Proteomes" id="UP000000466">
    <property type="component" value="Chromosome"/>
</dbReference>
<dbReference type="HOGENOM" id="CLU_069808_0_0_6"/>
<dbReference type="KEGG" id="saga:M5M_05925"/>
<dbReference type="RefSeq" id="WP_015046555.1">
    <property type="nucleotide sequence ID" value="NC_018868.3"/>
</dbReference>
<evidence type="ECO:0000313" key="2">
    <source>
        <dbReference type="Proteomes" id="UP000000466"/>
    </source>
</evidence>
<protein>
    <recommendedName>
        <fullName evidence="3">DUF3549 domain-containing protein</fullName>
    </recommendedName>
</protein>
<keyword evidence="2" id="KW-1185">Reference proteome</keyword>
<gene>
    <name evidence="1" type="ordered locus">M5M_05925</name>
</gene>
<dbReference type="EMBL" id="CP003746">
    <property type="protein sequence ID" value="AFU98382.1"/>
    <property type="molecule type" value="Genomic_DNA"/>
</dbReference>
<dbReference type="eggNOG" id="ENOG502Z9WC">
    <property type="taxonomic scope" value="Bacteria"/>
</dbReference>
<proteinExistence type="predicted"/>
<dbReference type="InterPro" id="IPR021936">
    <property type="entry name" value="DUF3549"/>
</dbReference>
<reference evidence="1 2" key="1">
    <citation type="journal article" date="2013" name="Genome Announc.">
        <title>Complete genome sequence of Simiduia agarivorans SA1(T), a marine bacterium able to degrade a variety of polysaccharides.</title>
        <authorList>
            <person name="Lin S.Y."/>
            <person name="Shieh W.Y."/>
            <person name="Chen J.S."/>
            <person name="Tang S.L."/>
        </authorList>
    </citation>
    <scope>NUCLEOTIDE SEQUENCE [LARGE SCALE GENOMIC DNA]</scope>
    <source>
        <strain evidence="2">DSM 21679 / JCM 13881 / BCRC 17597 / SA1</strain>
    </source>
</reference>
<dbReference type="STRING" id="1117647.M5M_05925"/>
<evidence type="ECO:0008006" key="3">
    <source>
        <dbReference type="Google" id="ProtNLM"/>
    </source>
</evidence>
<dbReference type="AlphaFoldDB" id="K4KWR5"/>
<organism evidence="1 2">
    <name type="scientific">Simiduia agarivorans (strain DSM 21679 / JCM 13881 / BCRC 17597 / SA1)</name>
    <dbReference type="NCBI Taxonomy" id="1117647"/>
    <lineage>
        <taxon>Bacteria</taxon>
        <taxon>Pseudomonadati</taxon>
        <taxon>Pseudomonadota</taxon>
        <taxon>Gammaproteobacteria</taxon>
        <taxon>Cellvibrionales</taxon>
        <taxon>Cellvibrionaceae</taxon>
        <taxon>Simiduia</taxon>
    </lineage>
</organism>